<reference evidence="8" key="1">
    <citation type="submission" date="2022-07" db="EMBL/GenBank/DDBJ databases">
        <title>Phylogenomic reconstructions and comparative analyses of Kickxellomycotina fungi.</title>
        <authorList>
            <person name="Reynolds N.K."/>
            <person name="Stajich J.E."/>
            <person name="Barry K."/>
            <person name="Grigoriev I.V."/>
            <person name="Crous P."/>
            <person name="Smith M.E."/>
        </authorList>
    </citation>
    <scope>NUCLEOTIDE SEQUENCE</scope>
    <source>
        <strain evidence="8">RSA 861</strain>
    </source>
</reference>
<evidence type="ECO:0000313" key="9">
    <source>
        <dbReference type="Proteomes" id="UP001150569"/>
    </source>
</evidence>
<dbReference type="AlphaFoldDB" id="A0A9W8E1X6"/>
<accession>A0A9W8E1X6</accession>
<keyword evidence="9" id="KW-1185">Reference proteome</keyword>
<dbReference type="Pfam" id="PF00096">
    <property type="entry name" value="zf-C2H2"/>
    <property type="match status" value="3"/>
</dbReference>
<dbReference type="FunFam" id="3.30.160.60:FF:002343">
    <property type="entry name" value="Zinc finger protein 33A"/>
    <property type="match status" value="1"/>
</dbReference>
<sequence>MESAIAVNPPGTGTPLISTDPTVLSTEALLLGVGPRSVSHTSTSTNTSSSHHLARPRSHGGQSSGSSAQTPASLDFTRLSPSSLDVSNLDLAAQLAATEMHISQSLLNDSQLGGTNGNAETMSELAAQAYDWNMAAAAVAAATAQGCASSGGGNFAPSATLSDLGMDTSAGHGAKNDGAVNPLGVMYTGSDPMLLSADLNAEARSMLGVDPSSTSAATPSSAATAASEAAVAAAAAAAMNAGFIGVSQDSAGVPPAMASITPRNPTIPGDPRSGGAFVPIPTRDRSFPDVFSTTPQGQLPAAVAAAAAHQRPPQGSDLWPNGQPQSSNGLHQNLFTSTDPATAAALVAGFPDLSTFTLGNPSLSFPTAGAASAHGNGGMSFLTGQQPPHGHRLSSGSADFLGSGGSGMNPTTTLPPPPGIMPTTMLVDPRGPPVLASAHPPAGTGRRGRKATSTGEIRRCPHPGCEKTFARLYNLRSHLRSHASIRPFACTMCPRSFSRKHDLQRHIRVHTGAKPYRCKACDKGFARTDALKRHLRIEEPCRLIVEGKVAAN</sequence>
<feature type="domain" description="C2H2-type" evidence="7">
    <location>
        <begin position="516"/>
        <end position="543"/>
    </location>
</feature>
<dbReference type="EMBL" id="JANBPT010000044">
    <property type="protein sequence ID" value="KAJ1929170.1"/>
    <property type="molecule type" value="Genomic_DNA"/>
</dbReference>
<dbReference type="InterPro" id="IPR013087">
    <property type="entry name" value="Znf_C2H2_type"/>
</dbReference>
<evidence type="ECO:0000256" key="4">
    <source>
        <dbReference type="ARBA" id="ARBA00022833"/>
    </source>
</evidence>
<evidence type="ECO:0000256" key="2">
    <source>
        <dbReference type="ARBA" id="ARBA00022737"/>
    </source>
</evidence>
<dbReference type="FunFam" id="3.30.160.60:FF:000690">
    <property type="entry name" value="Zinc finger protein 354C"/>
    <property type="match status" value="1"/>
</dbReference>
<feature type="region of interest" description="Disordered" evidence="6">
    <location>
        <begin position="369"/>
        <end position="410"/>
    </location>
</feature>
<feature type="region of interest" description="Disordered" evidence="6">
    <location>
        <begin position="304"/>
        <end position="332"/>
    </location>
</feature>
<evidence type="ECO:0000256" key="5">
    <source>
        <dbReference type="PROSITE-ProRule" id="PRU00042"/>
    </source>
</evidence>
<feature type="domain" description="C2H2-type" evidence="7">
    <location>
        <begin position="488"/>
        <end position="515"/>
    </location>
</feature>
<dbReference type="SMART" id="SM00355">
    <property type="entry name" value="ZnF_C2H2"/>
    <property type="match status" value="3"/>
</dbReference>
<feature type="region of interest" description="Disordered" evidence="6">
    <location>
        <begin position="436"/>
        <end position="459"/>
    </location>
</feature>
<feature type="region of interest" description="Disordered" evidence="6">
    <location>
        <begin position="35"/>
        <end position="75"/>
    </location>
</feature>
<proteinExistence type="predicted"/>
<dbReference type="PANTHER" id="PTHR23235">
    <property type="entry name" value="KRUEPPEL-LIKE TRANSCRIPTION FACTOR"/>
    <property type="match status" value="1"/>
</dbReference>
<evidence type="ECO:0000259" key="7">
    <source>
        <dbReference type="PROSITE" id="PS50157"/>
    </source>
</evidence>
<dbReference type="Gene3D" id="3.30.160.60">
    <property type="entry name" value="Classic Zinc Finger"/>
    <property type="match status" value="3"/>
</dbReference>
<organism evidence="8 9">
    <name type="scientific">Tieghemiomyces parasiticus</name>
    <dbReference type="NCBI Taxonomy" id="78921"/>
    <lineage>
        <taxon>Eukaryota</taxon>
        <taxon>Fungi</taxon>
        <taxon>Fungi incertae sedis</taxon>
        <taxon>Zoopagomycota</taxon>
        <taxon>Kickxellomycotina</taxon>
        <taxon>Dimargaritomycetes</taxon>
        <taxon>Dimargaritales</taxon>
        <taxon>Dimargaritaceae</taxon>
        <taxon>Tieghemiomyces</taxon>
    </lineage>
</organism>
<evidence type="ECO:0000256" key="1">
    <source>
        <dbReference type="ARBA" id="ARBA00022723"/>
    </source>
</evidence>
<dbReference type="PANTHER" id="PTHR23235:SF120">
    <property type="entry name" value="KRUPPEL-LIKE FACTOR 15"/>
    <property type="match status" value="1"/>
</dbReference>
<dbReference type="GO" id="GO:0008270">
    <property type="term" value="F:zinc ion binding"/>
    <property type="evidence" value="ECO:0007669"/>
    <property type="project" value="UniProtKB-KW"/>
</dbReference>
<dbReference type="SUPFAM" id="SSF57667">
    <property type="entry name" value="beta-beta-alpha zinc fingers"/>
    <property type="match status" value="2"/>
</dbReference>
<feature type="compositionally biased region" description="Low complexity" evidence="6">
    <location>
        <begin position="37"/>
        <end position="51"/>
    </location>
</feature>
<feature type="domain" description="C2H2-type" evidence="7">
    <location>
        <begin position="458"/>
        <end position="487"/>
    </location>
</feature>
<evidence type="ECO:0000256" key="3">
    <source>
        <dbReference type="ARBA" id="ARBA00022771"/>
    </source>
</evidence>
<feature type="compositionally biased region" description="Polar residues" evidence="6">
    <location>
        <begin position="322"/>
        <end position="332"/>
    </location>
</feature>
<feature type="region of interest" description="Disordered" evidence="6">
    <location>
        <begin position="1"/>
        <end position="20"/>
    </location>
</feature>
<dbReference type="OrthoDB" id="8922241at2759"/>
<dbReference type="InterPro" id="IPR036236">
    <property type="entry name" value="Znf_C2H2_sf"/>
</dbReference>
<dbReference type="PROSITE" id="PS50157">
    <property type="entry name" value="ZINC_FINGER_C2H2_2"/>
    <property type="match status" value="3"/>
</dbReference>
<gene>
    <name evidence="8" type="ORF">IWQ60_001393</name>
</gene>
<dbReference type="GO" id="GO:0000978">
    <property type="term" value="F:RNA polymerase II cis-regulatory region sequence-specific DNA binding"/>
    <property type="evidence" value="ECO:0007669"/>
    <property type="project" value="TreeGrafter"/>
</dbReference>
<comment type="caution">
    <text evidence="8">The sequence shown here is derived from an EMBL/GenBank/DDBJ whole genome shotgun (WGS) entry which is preliminary data.</text>
</comment>
<dbReference type="GO" id="GO:0000981">
    <property type="term" value="F:DNA-binding transcription factor activity, RNA polymerase II-specific"/>
    <property type="evidence" value="ECO:0007669"/>
    <property type="project" value="TreeGrafter"/>
</dbReference>
<dbReference type="Proteomes" id="UP001150569">
    <property type="component" value="Unassembled WGS sequence"/>
</dbReference>
<keyword evidence="2" id="KW-0677">Repeat</keyword>
<protein>
    <recommendedName>
        <fullName evidence="7">C2H2-type domain-containing protein</fullName>
    </recommendedName>
</protein>
<keyword evidence="3 5" id="KW-0863">Zinc-finger</keyword>
<evidence type="ECO:0000313" key="8">
    <source>
        <dbReference type="EMBL" id="KAJ1929170.1"/>
    </source>
</evidence>
<keyword evidence="4" id="KW-0862">Zinc</keyword>
<name>A0A9W8E1X6_9FUNG</name>
<evidence type="ECO:0000256" key="6">
    <source>
        <dbReference type="SAM" id="MobiDB-lite"/>
    </source>
</evidence>
<dbReference type="PROSITE" id="PS00028">
    <property type="entry name" value="ZINC_FINGER_C2H2_1"/>
    <property type="match status" value="2"/>
</dbReference>
<keyword evidence="1" id="KW-0479">Metal-binding</keyword>